<reference evidence="2 3" key="1">
    <citation type="submission" date="2015-07" db="EMBL/GenBank/DDBJ databases">
        <title>High-quality genome of monoxenous trypanosomatid Leptomonas pyrrhocoris.</title>
        <authorList>
            <person name="Flegontov P."/>
            <person name="Butenko A."/>
            <person name="Firsov S."/>
            <person name="Vlcek C."/>
            <person name="Logacheva M.D."/>
            <person name="Field M."/>
            <person name="Filatov D."/>
            <person name="Flegontova O."/>
            <person name="Gerasimov E."/>
            <person name="Jackson A.P."/>
            <person name="Kelly S."/>
            <person name="Opperdoes F."/>
            <person name="O'Reilly A."/>
            <person name="Votypka J."/>
            <person name="Yurchenko V."/>
            <person name="Lukes J."/>
        </authorList>
    </citation>
    <scope>NUCLEOTIDE SEQUENCE [LARGE SCALE GENOMIC DNA]</scope>
    <source>
        <strain evidence="2">H10</strain>
    </source>
</reference>
<dbReference type="GeneID" id="26908841"/>
<feature type="compositionally biased region" description="Low complexity" evidence="1">
    <location>
        <begin position="85"/>
        <end position="98"/>
    </location>
</feature>
<feature type="region of interest" description="Disordered" evidence="1">
    <location>
        <begin position="1"/>
        <end position="28"/>
    </location>
</feature>
<dbReference type="EMBL" id="LGTL01000025">
    <property type="protein sequence ID" value="KPA75252.1"/>
    <property type="molecule type" value="Genomic_DNA"/>
</dbReference>
<evidence type="ECO:0000256" key="1">
    <source>
        <dbReference type="SAM" id="MobiDB-lite"/>
    </source>
</evidence>
<name>A0A0N0VDC5_LEPPY</name>
<gene>
    <name evidence="2" type="ORF">ABB37_08557</name>
</gene>
<sequence>MAGDGGGGGEGGDGWSRSEAAGGGVNPLSMEGSALTMIRQLDVHPCSKRFLTLTTTPTALQLVQPCRGSGYTVDASSERAGTGEGSSSNSNSVGAGTATNHRNRTVPPYQRRPPPACVVQNYDLATDTAGDNRVRDASEEDRSCEPGAACFHDFSPVFCVGTGSSVRLYGMSHLSTMATYMDVDLA</sequence>
<evidence type="ECO:0000313" key="2">
    <source>
        <dbReference type="EMBL" id="KPA75252.1"/>
    </source>
</evidence>
<protein>
    <submittedName>
        <fullName evidence="2">Uncharacterized protein</fullName>
    </submittedName>
</protein>
<dbReference type="VEuPathDB" id="TriTrypDB:LpyrH10_25_0550"/>
<organism evidence="2 3">
    <name type="scientific">Leptomonas pyrrhocoris</name>
    <name type="common">Firebug parasite</name>
    <dbReference type="NCBI Taxonomy" id="157538"/>
    <lineage>
        <taxon>Eukaryota</taxon>
        <taxon>Discoba</taxon>
        <taxon>Euglenozoa</taxon>
        <taxon>Kinetoplastea</taxon>
        <taxon>Metakinetoplastina</taxon>
        <taxon>Trypanosomatida</taxon>
        <taxon>Trypanosomatidae</taxon>
        <taxon>Leishmaniinae</taxon>
        <taxon>Leptomonas</taxon>
    </lineage>
</organism>
<comment type="caution">
    <text evidence="2">The sequence shown here is derived from an EMBL/GenBank/DDBJ whole genome shotgun (WGS) entry which is preliminary data.</text>
</comment>
<dbReference type="RefSeq" id="XP_015653691.1">
    <property type="nucleotide sequence ID" value="XM_015807609.1"/>
</dbReference>
<feature type="region of interest" description="Disordered" evidence="1">
    <location>
        <begin position="71"/>
        <end position="115"/>
    </location>
</feature>
<dbReference type="Proteomes" id="UP000037923">
    <property type="component" value="Unassembled WGS sequence"/>
</dbReference>
<dbReference type="AlphaFoldDB" id="A0A0N0VDC5"/>
<keyword evidence="3" id="KW-1185">Reference proteome</keyword>
<proteinExistence type="predicted"/>
<feature type="compositionally biased region" description="Gly residues" evidence="1">
    <location>
        <begin position="1"/>
        <end position="14"/>
    </location>
</feature>
<accession>A0A0N0VDC5</accession>
<evidence type="ECO:0000313" key="3">
    <source>
        <dbReference type="Proteomes" id="UP000037923"/>
    </source>
</evidence>